<protein>
    <submittedName>
        <fullName evidence="1">Uncharacterized protein</fullName>
    </submittedName>
</protein>
<accession>A0A645AWL2</accession>
<proteinExistence type="predicted"/>
<dbReference type="AlphaFoldDB" id="A0A645AWL2"/>
<dbReference type="EMBL" id="VSSQ01016325">
    <property type="protein sequence ID" value="MPM57540.1"/>
    <property type="molecule type" value="Genomic_DNA"/>
</dbReference>
<name>A0A645AWL2_9ZZZZ</name>
<organism evidence="1">
    <name type="scientific">bioreactor metagenome</name>
    <dbReference type="NCBI Taxonomy" id="1076179"/>
    <lineage>
        <taxon>unclassified sequences</taxon>
        <taxon>metagenomes</taxon>
        <taxon>ecological metagenomes</taxon>
    </lineage>
</organism>
<gene>
    <name evidence="1" type="ORF">SDC9_104362</name>
</gene>
<evidence type="ECO:0000313" key="1">
    <source>
        <dbReference type="EMBL" id="MPM57540.1"/>
    </source>
</evidence>
<reference evidence="1" key="1">
    <citation type="submission" date="2019-08" db="EMBL/GenBank/DDBJ databases">
        <authorList>
            <person name="Kucharzyk K."/>
            <person name="Murdoch R.W."/>
            <person name="Higgins S."/>
            <person name="Loffler F."/>
        </authorList>
    </citation>
    <scope>NUCLEOTIDE SEQUENCE</scope>
</reference>
<comment type="caution">
    <text evidence="1">The sequence shown here is derived from an EMBL/GenBank/DDBJ whole genome shotgun (WGS) entry which is preliminary data.</text>
</comment>
<sequence length="51" mass="6045">MEHIQITKFFADTDKFDRFTRHGSCRKRRTTSGVTIELGKYKTINAQRLIK</sequence>